<gene>
    <name evidence="1" type="ORF">PCASD_13537</name>
</gene>
<accession>A0A2N5U024</accession>
<dbReference type="AlphaFoldDB" id="A0A2N5U024"/>
<comment type="caution">
    <text evidence="1">The sequence shown here is derived from an EMBL/GenBank/DDBJ whole genome shotgun (WGS) entry which is preliminary data.</text>
</comment>
<evidence type="ECO:0000313" key="2">
    <source>
        <dbReference type="Proteomes" id="UP000235392"/>
    </source>
</evidence>
<name>A0A2N5U024_9BASI</name>
<dbReference type="EMBL" id="PGCI01000278">
    <property type="protein sequence ID" value="PLW31091.1"/>
    <property type="molecule type" value="Genomic_DNA"/>
</dbReference>
<sequence length="276" mass="29580">MASKPHLTTHNLAALQLAFKSGPISPHPVLQQFINKVFNTMNPTTRNHVLVAKTQIDSPSQFARLEANQAKQWEIPTQFRMTQVDNLNGNPDANVPLGAANQSATTTKAAPVVTVALATPAINVVSSAAAIPSPALAAPRRQAPPSTARSACLSIKYIIWLSASLRPATVKNSAGSGQGKAPPKWTKVVSKLPLPNWQLVPTNWDWGLAKHKLTLLAGASCPYLTEAITKNNNDGLVTWQAVITSNRMYGSSKKAYIKTTADWTTFAQAAELAYPA</sequence>
<proteinExistence type="predicted"/>
<protein>
    <submittedName>
        <fullName evidence="1">Uncharacterized protein</fullName>
    </submittedName>
</protein>
<dbReference type="Proteomes" id="UP000235392">
    <property type="component" value="Unassembled WGS sequence"/>
</dbReference>
<reference evidence="1 2" key="1">
    <citation type="submission" date="2017-11" db="EMBL/GenBank/DDBJ databases">
        <title>De novo assembly and phasing of dikaryotic genomes from two isolates of Puccinia coronata f. sp. avenae, the causal agent of oat crown rust.</title>
        <authorList>
            <person name="Miller M.E."/>
            <person name="Zhang Y."/>
            <person name="Omidvar V."/>
            <person name="Sperschneider J."/>
            <person name="Schwessinger B."/>
            <person name="Raley C."/>
            <person name="Palmer J.M."/>
            <person name="Garnica D."/>
            <person name="Upadhyaya N."/>
            <person name="Rathjen J."/>
            <person name="Taylor J.M."/>
            <person name="Park R.F."/>
            <person name="Dodds P.N."/>
            <person name="Hirsch C.D."/>
            <person name="Kianian S.F."/>
            <person name="Figueroa M."/>
        </authorList>
    </citation>
    <scope>NUCLEOTIDE SEQUENCE [LARGE SCALE GENOMIC DNA]</scope>
    <source>
        <strain evidence="1">12SD80</strain>
    </source>
</reference>
<evidence type="ECO:0000313" key="1">
    <source>
        <dbReference type="EMBL" id="PLW31091.1"/>
    </source>
</evidence>
<organism evidence="1 2">
    <name type="scientific">Puccinia coronata f. sp. avenae</name>
    <dbReference type="NCBI Taxonomy" id="200324"/>
    <lineage>
        <taxon>Eukaryota</taxon>
        <taxon>Fungi</taxon>
        <taxon>Dikarya</taxon>
        <taxon>Basidiomycota</taxon>
        <taxon>Pucciniomycotina</taxon>
        <taxon>Pucciniomycetes</taxon>
        <taxon>Pucciniales</taxon>
        <taxon>Pucciniaceae</taxon>
        <taxon>Puccinia</taxon>
    </lineage>
</organism>